<dbReference type="Proteomes" id="UP001516464">
    <property type="component" value="Unassembled WGS sequence"/>
</dbReference>
<feature type="region of interest" description="Disordered" evidence="1">
    <location>
        <begin position="104"/>
        <end position="131"/>
    </location>
</feature>
<proteinExistence type="predicted"/>
<dbReference type="InterPro" id="IPR036420">
    <property type="entry name" value="BRCT_dom_sf"/>
</dbReference>
<evidence type="ECO:0000313" key="4">
    <source>
        <dbReference type="Proteomes" id="UP001516464"/>
    </source>
</evidence>
<evidence type="ECO:0000259" key="2">
    <source>
        <dbReference type="PROSITE" id="PS50172"/>
    </source>
</evidence>
<sequence>MDILKKNIRKMHYIITCNFCKKAPACSLKYNRLACEKCNPVSSKINLVKNLGEYITALKEIVLNNGNNDKTEVWDFKRTISVTSDSIETPGTIASITLSNYDSENQKNENDKCDKKEEIEADSNGEERDKIDKKKNKLSVDIDVNEDHNKKECIIDISTNDYNKNEIIKDSKILDVNYNEYEENNNEIVSRCGVNNKKSKKIVIKLNQKNNKLKSNNIEKNQNEKDTFRYIGLLTSGLNDPMVNFIERTHYCHPKVIIELFDSYNSKCTHLVVNSDEEGLCNRTEKYLLCLMTGIPIVSFKWYKMLFKGHDPDNVKPFFIKGDKACRVINMPWKIYNKGGFKPFLNVNFIIDAKISKELRRIVKCGGGVINGKGLVNYTLKDQKEVFDLISKGAEINTNV</sequence>
<evidence type="ECO:0000313" key="3">
    <source>
        <dbReference type="EMBL" id="KAF7684638.1"/>
    </source>
</evidence>
<dbReference type="PROSITE" id="PS50172">
    <property type="entry name" value="BRCT"/>
    <property type="match status" value="1"/>
</dbReference>
<dbReference type="EMBL" id="SBIQ01000006">
    <property type="protein sequence ID" value="KAF7684638.1"/>
    <property type="molecule type" value="Genomic_DNA"/>
</dbReference>
<organism evidence="3 4">
    <name type="scientific">Astathelohania contejeani</name>
    <dbReference type="NCBI Taxonomy" id="164912"/>
    <lineage>
        <taxon>Eukaryota</taxon>
        <taxon>Fungi</taxon>
        <taxon>Fungi incertae sedis</taxon>
        <taxon>Microsporidia</taxon>
        <taxon>Astathelohaniidae</taxon>
        <taxon>Astathelohania</taxon>
    </lineage>
</organism>
<dbReference type="SUPFAM" id="SSF52113">
    <property type="entry name" value="BRCT domain"/>
    <property type="match status" value="1"/>
</dbReference>
<feature type="compositionally biased region" description="Basic and acidic residues" evidence="1">
    <location>
        <begin position="104"/>
        <end position="118"/>
    </location>
</feature>
<accession>A0ABQ7I2J6</accession>
<evidence type="ECO:0000256" key="1">
    <source>
        <dbReference type="SAM" id="MobiDB-lite"/>
    </source>
</evidence>
<dbReference type="Gene3D" id="3.40.50.10190">
    <property type="entry name" value="BRCT domain"/>
    <property type="match status" value="1"/>
</dbReference>
<reference evidence="3 4" key="1">
    <citation type="submission" date="2019-01" db="EMBL/GenBank/DDBJ databases">
        <title>Genomes sequencing and comparative genomics of infectious freshwater microsporidia, Cucumispora dikerogammari and Thelohania contejeani.</title>
        <authorList>
            <person name="Cormier A."/>
            <person name="Giraud I."/>
            <person name="Wattier R."/>
            <person name="Teixeira M."/>
            <person name="Grandjean F."/>
            <person name="Rigaud T."/>
            <person name="Cordaux R."/>
        </authorList>
    </citation>
    <scope>NUCLEOTIDE SEQUENCE [LARGE SCALE GENOMIC DNA]</scope>
    <source>
        <strain evidence="3">T1</strain>
        <tissue evidence="3">Spores</tissue>
    </source>
</reference>
<feature type="domain" description="BRCT" evidence="2">
    <location>
        <begin position="255"/>
        <end position="320"/>
    </location>
</feature>
<gene>
    <name evidence="3" type="primary">BARD1</name>
    <name evidence="3" type="ORF">TCON_0185</name>
</gene>
<protein>
    <submittedName>
        <fullName evidence="3">BRCA1-associated RING domain protein 1</fullName>
    </submittedName>
</protein>
<dbReference type="InterPro" id="IPR001357">
    <property type="entry name" value="BRCT_dom"/>
</dbReference>
<dbReference type="Pfam" id="PF00533">
    <property type="entry name" value="BRCT"/>
    <property type="match status" value="1"/>
</dbReference>
<comment type="caution">
    <text evidence="3">The sequence shown here is derived from an EMBL/GenBank/DDBJ whole genome shotgun (WGS) entry which is preliminary data.</text>
</comment>
<keyword evidence="4" id="KW-1185">Reference proteome</keyword>
<name>A0ABQ7I2J6_9MICR</name>